<gene>
    <name evidence="1" type="ORF">R3P38DRAFT_3367287</name>
</gene>
<dbReference type="Proteomes" id="UP001362999">
    <property type="component" value="Unassembled WGS sequence"/>
</dbReference>
<accession>A0AAW0A9U5</accession>
<reference evidence="1 2" key="1">
    <citation type="journal article" date="2024" name="J Genomics">
        <title>Draft genome sequencing and assembly of Favolaschia claudopus CIRM-BRFM 2984 isolated from oak limbs.</title>
        <authorList>
            <person name="Navarro D."/>
            <person name="Drula E."/>
            <person name="Chaduli D."/>
            <person name="Cazenave R."/>
            <person name="Ahrendt S."/>
            <person name="Wang J."/>
            <person name="Lipzen A."/>
            <person name="Daum C."/>
            <person name="Barry K."/>
            <person name="Grigoriev I.V."/>
            <person name="Favel A."/>
            <person name="Rosso M.N."/>
            <person name="Martin F."/>
        </authorList>
    </citation>
    <scope>NUCLEOTIDE SEQUENCE [LARGE SCALE GENOMIC DNA]</scope>
    <source>
        <strain evidence="1 2">CIRM-BRFM 2984</strain>
    </source>
</reference>
<evidence type="ECO:0000313" key="2">
    <source>
        <dbReference type="Proteomes" id="UP001362999"/>
    </source>
</evidence>
<evidence type="ECO:0000313" key="1">
    <source>
        <dbReference type="EMBL" id="KAK7005876.1"/>
    </source>
</evidence>
<name>A0AAW0A9U5_9AGAR</name>
<dbReference type="AlphaFoldDB" id="A0AAW0A9U5"/>
<dbReference type="EMBL" id="JAWWNJ010000077">
    <property type="protein sequence ID" value="KAK7005876.1"/>
    <property type="molecule type" value="Genomic_DNA"/>
</dbReference>
<sequence length="391" mass="44191">MPQSQSQPSPLSIQELLDRSIDFLSASHVDLRSCSLVAHSWVHTAQSHLFRSPQLTAARPGAAATQLALSAVLTSSPHLIHHVRHLHVPFQISWLSPLTFDKLCSIEYTHLEDISIYIDWRVYVPQRLYPRVLSLRTLRWLKLHLSEGRQFLDAVHLLQNLSPTIQHLELIAGPREEPETPLRISGSSTVLAPIRLKSLRLELLAEPYRDPLMPPLDISVLAPFDVSELKALQVSRLTCVPWHTIPRAKIEILDLALSHEPVDLASFPELTTLRIAIPEPLEKHSRLALATIPPSNHIRTIVIGIESWPLDEAECSPLDEHLSCLPLSGPVVIEFESPFPQNEATEEILRSLFPRLVSQNRFRVTYVLVGDVETAIWRMSANWWREQVAGL</sequence>
<protein>
    <recommendedName>
        <fullName evidence="3">F-box domain-containing protein</fullName>
    </recommendedName>
</protein>
<evidence type="ECO:0008006" key="3">
    <source>
        <dbReference type="Google" id="ProtNLM"/>
    </source>
</evidence>
<organism evidence="1 2">
    <name type="scientific">Favolaschia claudopus</name>
    <dbReference type="NCBI Taxonomy" id="2862362"/>
    <lineage>
        <taxon>Eukaryota</taxon>
        <taxon>Fungi</taxon>
        <taxon>Dikarya</taxon>
        <taxon>Basidiomycota</taxon>
        <taxon>Agaricomycotina</taxon>
        <taxon>Agaricomycetes</taxon>
        <taxon>Agaricomycetidae</taxon>
        <taxon>Agaricales</taxon>
        <taxon>Marasmiineae</taxon>
        <taxon>Mycenaceae</taxon>
        <taxon>Favolaschia</taxon>
    </lineage>
</organism>
<keyword evidence="2" id="KW-1185">Reference proteome</keyword>
<proteinExistence type="predicted"/>
<comment type="caution">
    <text evidence="1">The sequence shown here is derived from an EMBL/GenBank/DDBJ whole genome shotgun (WGS) entry which is preliminary data.</text>
</comment>